<comment type="caution">
    <text evidence="2">The sequence shown here is derived from an EMBL/GenBank/DDBJ whole genome shotgun (WGS) entry which is preliminary data.</text>
</comment>
<dbReference type="GeneID" id="72003625"/>
<feature type="region of interest" description="Disordered" evidence="1">
    <location>
        <begin position="272"/>
        <end position="368"/>
    </location>
</feature>
<reference evidence="2 3" key="1">
    <citation type="journal article" date="2021" name="Environ. Microbiol.">
        <title>Gene family expansions and transcriptome signatures uncover fungal adaptations to wood decay.</title>
        <authorList>
            <person name="Hage H."/>
            <person name="Miyauchi S."/>
            <person name="Viragh M."/>
            <person name="Drula E."/>
            <person name="Min B."/>
            <person name="Chaduli D."/>
            <person name="Navarro D."/>
            <person name="Favel A."/>
            <person name="Norest M."/>
            <person name="Lesage-Meessen L."/>
            <person name="Balint B."/>
            <person name="Merenyi Z."/>
            <person name="de Eugenio L."/>
            <person name="Morin E."/>
            <person name="Martinez A.T."/>
            <person name="Baldrian P."/>
            <person name="Stursova M."/>
            <person name="Martinez M.J."/>
            <person name="Novotny C."/>
            <person name="Magnuson J.K."/>
            <person name="Spatafora J.W."/>
            <person name="Maurice S."/>
            <person name="Pangilinan J."/>
            <person name="Andreopoulos W."/>
            <person name="LaButti K."/>
            <person name="Hundley H."/>
            <person name="Na H."/>
            <person name="Kuo A."/>
            <person name="Barry K."/>
            <person name="Lipzen A."/>
            <person name="Henrissat B."/>
            <person name="Riley R."/>
            <person name="Ahrendt S."/>
            <person name="Nagy L.G."/>
            <person name="Grigoriev I.V."/>
            <person name="Martin F."/>
            <person name="Rosso M.N."/>
        </authorList>
    </citation>
    <scope>NUCLEOTIDE SEQUENCE [LARGE SCALE GENOMIC DNA]</scope>
    <source>
        <strain evidence="2 3">CIRM-BRFM 1785</strain>
    </source>
</reference>
<dbReference type="Proteomes" id="UP000814176">
    <property type="component" value="Unassembled WGS sequence"/>
</dbReference>
<feature type="compositionally biased region" description="Low complexity" evidence="1">
    <location>
        <begin position="335"/>
        <end position="345"/>
    </location>
</feature>
<sequence>MSKALFTITVSPLFAGIVKVFLRPIHTTATLSSGASATLGTPLPTAGITGRPANLKRKRDEMDNDASDATHCATRATPSPVPTEIDDTMTQAEHIEAAKDMGVKVRDFAYEPSSLAPVPEPWRKPLHTLAVHDRYLRASKHKGIFKLPGKLLWRLIDSGLVTQEEALLNWTQEDREACTAYATRPRGPYPYTMPTVRKPTAEYRRRLCRAIYGAAKDDVPEELIYMPPNTDDMDDGTSEVPGANATMRTLPPEFVNAVSAAMGPVVEEISGTLDNTSVERPAAKKRRVAEHDSSSPTPAEISPTYSEHNHPSSYTHEGSQHSSTREPGDSTGTIPTQAPLDTPAPDALPPPPRPIRRSNLVRTESVIW</sequence>
<feature type="compositionally biased region" description="Polar residues" evidence="1">
    <location>
        <begin position="303"/>
        <end position="322"/>
    </location>
</feature>
<dbReference type="RefSeq" id="XP_047782599.1">
    <property type="nucleotide sequence ID" value="XM_047922893.1"/>
</dbReference>
<name>A0ABQ8KR69_9APHY</name>
<evidence type="ECO:0000313" key="2">
    <source>
        <dbReference type="EMBL" id="KAH9841133.1"/>
    </source>
</evidence>
<gene>
    <name evidence="2" type="ORF">C8Q71DRAFT_743630</name>
</gene>
<protein>
    <submittedName>
        <fullName evidence="2">Uncharacterized protein</fullName>
    </submittedName>
</protein>
<keyword evidence="3" id="KW-1185">Reference proteome</keyword>
<proteinExistence type="predicted"/>
<evidence type="ECO:0000313" key="3">
    <source>
        <dbReference type="Proteomes" id="UP000814176"/>
    </source>
</evidence>
<organism evidence="2 3">
    <name type="scientific">Rhodofomes roseus</name>
    <dbReference type="NCBI Taxonomy" id="34475"/>
    <lineage>
        <taxon>Eukaryota</taxon>
        <taxon>Fungi</taxon>
        <taxon>Dikarya</taxon>
        <taxon>Basidiomycota</taxon>
        <taxon>Agaricomycotina</taxon>
        <taxon>Agaricomycetes</taxon>
        <taxon>Polyporales</taxon>
        <taxon>Rhodofomes</taxon>
    </lineage>
</organism>
<evidence type="ECO:0000256" key="1">
    <source>
        <dbReference type="SAM" id="MobiDB-lite"/>
    </source>
</evidence>
<accession>A0ABQ8KR69</accession>
<dbReference type="EMBL" id="JADCUA010000004">
    <property type="protein sequence ID" value="KAH9841133.1"/>
    <property type="molecule type" value="Genomic_DNA"/>
</dbReference>